<organism evidence="7 8">
    <name type="scientific">Ornithinimicrobium pratense</name>
    <dbReference type="NCBI Taxonomy" id="2593973"/>
    <lineage>
        <taxon>Bacteria</taxon>
        <taxon>Bacillati</taxon>
        <taxon>Actinomycetota</taxon>
        <taxon>Actinomycetes</taxon>
        <taxon>Micrococcales</taxon>
        <taxon>Ornithinimicrobiaceae</taxon>
        <taxon>Ornithinimicrobium</taxon>
    </lineage>
</organism>
<name>A0A5J6V3Q6_9MICO</name>
<dbReference type="Pfam" id="PF07332">
    <property type="entry name" value="Phage_holin_3_6"/>
    <property type="match status" value="1"/>
</dbReference>
<keyword evidence="4 6" id="KW-0472">Membrane</keyword>
<evidence type="ECO:0000313" key="8">
    <source>
        <dbReference type="Proteomes" id="UP000326546"/>
    </source>
</evidence>
<keyword evidence="2 6" id="KW-0812">Transmembrane</keyword>
<comment type="subcellular location">
    <subcellularLocation>
        <location evidence="1">Cell membrane</location>
        <topology evidence="1">Multi-pass membrane protein</topology>
    </subcellularLocation>
</comment>
<feature type="transmembrane region" description="Helical" evidence="6">
    <location>
        <begin position="58"/>
        <end position="83"/>
    </location>
</feature>
<gene>
    <name evidence="7" type="ORF">FY030_01590</name>
</gene>
<evidence type="ECO:0000256" key="4">
    <source>
        <dbReference type="ARBA" id="ARBA00023136"/>
    </source>
</evidence>
<dbReference type="InterPro" id="IPR036640">
    <property type="entry name" value="ABC1_TM_sf"/>
</dbReference>
<dbReference type="OrthoDB" id="3828498at2"/>
<protein>
    <submittedName>
        <fullName evidence="7">Phage holin family protein</fullName>
    </submittedName>
</protein>
<keyword evidence="3 6" id="KW-1133">Transmembrane helix</keyword>
<dbReference type="GO" id="GO:0005886">
    <property type="term" value="C:plasma membrane"/>
    <property type="evidence" value="ECO:0007669"/>
    <property type="project" value="UniProtKB-SubCell"/>
</dbReference>
<dbReference type="AlphaFoldDB" id="A0A5J6V3Q6"/>
<dbReference type="InterPro" id="IPR009937">
    <property type="entry name" value="Phage_holin_3_6"/>
</dbReference>
<feature type="region of interest" description="Disordered" evidence="5">
    <location>
        <begin position="139"/>
        <end position="164"/>
    </location>
</feature>
<evidence type="ECO:0000313" key="7">
    <source>
        <dbReference type="EMBL" id="QFG67593.1"/>
    </source>
</evidence>
<reference evidence="7 8" key="1">
    <citation type="submission" date="2019-09" db="EMBL/GenBank/DDBJ databases">
        <title>Serinicoccus pratensis sp. nov., isolated from meadow soil.</title>
        <authorList>
            <person name="Zhang W."/>
        </authorList>
    </citation>
    <scope>NUCLEOTIDE SEQUENCE [LARGE SCALE GENOMIC DNA]</scope>
    <source>
        <strain evidence="7 8">W204</strain>
    </source>
</reference>
<dbReference type="Proteomes" id="UP000326546">
    <property type="component" value="Chromosome"/>
</dbReference>
<dbReference type="KEGG" id="serw:FY030_01590"/>
<feature type="transmembrane region" description="Helical" evidence="6">
    <location>
        <begin position="89"/>
        <end position="111"/>
    </location>
</feature>
<evidence type="ECO:0000256" key="5">
    <source>
        <dbReference type="SAM" id="MobiDB-lite"/>
    </source>
</evidence>
<dbReference type="RefSeq" id="WP_158059990.1">
    <property type="nucleotide sequence ID" value="NZ_CP044427.1"/>
</dbReference>
<evidence type="ECO:0000256" key="2">
    <source>
        <dbReference type="ARBA" id="ARBA00022692"/>
    </source>
</evidence>
<keyword evidence="8" id="KW-1185">Reference proteome</keyword>
<dbReference type="Gene3D" id="1.20.1560.10">
    <property type="entry name" value="ABC transporter type 1, transmembrane domain"/>
    <property type="match status" value="1"/>
</dbReference>
<dbReference type="GO" id="GO:0005524">
    <property type="term" value="F:ATP binding"/>
    <property type="evidence" value="ECO:0007669"/>
    <property type="project" value="InterPro"/>
</dbReference>
<dbReference type="PRINTS" id="PR01077">
    <property type="entry name" value="CLAUDIN"/>
</dbReference>
<evidence type="ECO:0000256" key="3">
    <source>
        <dbReference type="ARBA" id="ARBA00022989"/>
    </source>
</evidence>
<dbReference type="EMBL" id="CP044427">
    <property type="protein sequence ID" value="QFG67593.1"/>
    <property type="molecule type" value="Genomic_DNA"/>
</dbReference>
<sequence length="164" mass="17041">MATPVDPAPQSRTDGTSSRTLGQLVSDVSADISQIVRGELELAKLEIKQDVSHAGKGAGMLAGAAVFGLYGLGLLFLGLAGVIAIWLNWWAGLLIVAGVLFVVAAILAVVGKNAMQRVKGKPERTIDQAQQTVDTLKGAAQSPHRAEIAEPVPPTRDGATAPLR</sequence>
<evidence type="ECO:0000256" key="6">
    <source>
        <dbReference type="SAM" id="Phobius"/>
    </source>
</evidence>
<accession>A0A5J6V3Q6</accession>
<evidence type="ECO:0000256" key="1">
    <source>
        <dbReference type="ARBA" id="ARBA00004651"/>
    </source>
</evidence>
<proteinExistence type="predicted"/>